<sequence>MKMMIMKIFPLKSSYFGVKSDFLPVRIPVKVFYESKSICYNKISTISKRRRGALLQFHRQFEYLYFII</sequence>
<proteinExistence type="predicted"/>
<gene>
    <name evidence="1" type="ORF">LLT6_12295</name>
</gene>
<protein>
    <submittedName>
        <fullName evidence="1">Uncharacterized protein</fullName>
    </submittedName>
</protein>
<comment type="caution">
    <text evidence="1">The sequence shown here is derived from an EMBL/GenBank/DDBJ whole genome shotgun (WGS) entry which is preliminary data.</text>
</comment>
<dbReference type="AlphaFoldDB" id="T0SFY8"/>
<reference evidence="1 2" key="1">
    <citation type="journal article" date="2013" name="ISME J.">
        <title>Multifactorial diversity sustains microbial community stability.</title>
        <authorList>
            <person name="Erkus O."/>
            <person name="de Jager V.C."/>
            <person name="Spus M."/>
            <person name="van Alen-Boerrigter I.J."/>
            <person name="van Rijswijck I.M."/>
            <person name="Hazelwood L."/>
            <person name="Janssen P.W."/>
            <person name="van Hijum S.A."/>
            <person name="Kleerebezem M."/>
            <person name="Smid E.J."/>
        </authorList>
    </citation>
    <scope>NUCLEOTIDE SEQUENCE [LARGE SCALE GENOMIC DNA]</scope>
    <source>
        <strain evidence="1 2">TIFN6</strain>
    </source>
</reference>
<dbReference type="Proteomes" id="UP000015854">
    <property type="component" value="Unassembled WGS sequence"/>
</dbReference>
<dbReference type="EMBL" id="ATBB01000183">
    <property type="protein sequence ID" value="EQC57166.1"/>
    <property type="molecule type" value="Genomic_DNA"/>
</dbReference>
<accession>T0SFY8</accession>
<name>T0SFY8_LACLC</name>
<evidence type="ECO:0000313" key="2">
    <source>
        <dbReference type="Proteomes" id="UP000015854"/>
    </source>
</evidence>
<organism evidence="1 2">
    <name type="scientific">Lactococcus cremoris subsp. cremoris TIFN6</name>
    <dbReference type="NCBI Taxonomy" id="1234876"/>
    <lineage>
        <taxon>Bacteria</taxon>
        <taxon>Bacillati</taxon>
        <taxon>Bacillota</taxon>
        <taxon>Bacilli</taxon>
        <taxon>Lactobacillales</taxon>
        <taxon>Streptococcaceae</taxon>
        <taxon>Lactococcus</taxon>
        <taxon>Lactococcus cremoris subsp. cremoris</taxon>
    </lineage>
</organism>
<evidence type="ECO:0000313" key="1">
    <source>
        <dbReference type="EMBL" id="EQC57166.1"/>
    </source>
</evidence>